<evidence type="ECO:0000313" key="3">
    <source>
        <dbReference type="Proteomes" id="UP000230768"/>
    </source>
</evidence>
<evidence type="ECO:0000313" key="2">
    <source>
        <dbReference type="EMBL" id="PIK28382.1"/>
    </source>
</evidence>
<protein>
    <recommendedName>
        <fullName evidence="1">DUF6877 domain-containing protein</fullName>
    </recommendedName>
</protein>
<dbReference type="InterPro" id="IPR049242">
    <property type="entry name" value="DUF6877"/>
</dbReference>
<proteinExistence type="predicted"/>
<dbReference type="EMBL" id="PEKP01000004">
    <property type="protein sequence ID" value="PIK28382.1"/>
    <property type="molecule type" value="Genomic_DNA"/>
</dbReference>
<dbReference type="Pfam" id="PF21793">
    <property type="entry name" value="DUF6877"/>
    <property type="match status" value="1"/>
</dbReference>
<name>A0A2G8IY00_BACPU</name>
<comment type="caution">
    <text evidence="2">The sequence shown here is derived from an EMBL/GenBank/DDBJ whole genome shotgun (WGS) entry which is preliminary data.</text>
</comment>
<reference evidence="2 3" key="1">
    <citation type="submission" date="2017-11" db="EMBL/GenBank/DDBJ databases">
        <title>Draft genome sequence of Bacillus pumilus 51_5il from lake Gorkoye (Russia: Novosibirsk region).</title>
        <authorList>
            <person name="Shipova A.A."/>
            <person name="Rozanov A.S."/>
            <person name="Bryanskaya A.V."/>
            <person name="Peltek S.E."/>
        </authorList>
    </citation>
    <scope>NUCLEOTIDE SEQUENCE [LARGE SCALE GENOMIC DNA]</scope>
    <source>
        <strain evidence="2 3">51_5il</strain>
    </source>
</reference>
<organism evidence="2 3">
    <name type="scientific">Bacillus pumilus</name>
    <name type="common">Bacillus mesentericus</name>
    <dbReference type="NCBI Taxonomy" id="1408"/>
    <lineage>
        <taxon>Bacteria</taxon>
        <taxon>Bacillati</taxon>
        <taxon>Bacillota</taxon>
        <taxon>Bacilli</taxon>
        <taxon>Bacillales</taxon>
        <taxon>Bacillaceae</taxon>
        <taxon>Bacillus</taxon>
    </lineage>
</organism>
<dbReference type="AlphaFoldDB" id="A0A2G8IY00"/>
<accession>A0A2G8IY00</accession>
<feature type="domain" description="DUF6877" evidence="1">
    <location>
        <begin position="17"/>
        <end position="49"/>
    </location>
</feature>
<sequence>MEFKPSENMSYEGLWMALDDIKWRIGDAVLSGDRINSPYIKGQRKKAETIKDELLRRFNEQAKQAE</sequence>
<evidence type="ECO:0000259" key="1">
    <source>
        <dbReference type="Pfam" id="PF21793"/>
    </source>
</evidence>
<gene>
    <name evidence="2" type="ORF">CTV99_03440</name>
</gene>
<dbReference type="Proteomes" id="UP000230768">
    <property type="component" value="Unassembled WGS sequence"/>
</dbReference>
<dbReference type="RefSeq" id="WP_099726287.1">
    <property type="nucleotide sequence ID" value="NZ_PEKP01000004.1"/>
</dbReference>